<evidence type="ECO:0000256" key="3">
    <source>
        <dbReference type="ARBA" id="ARBA00022443"/>
    </source>
</evidence>
<evidence type="ECO:0000313" key="11">
    <source>
        <dbReference type="EMBL" id="CAI5439278.1"/>
    </source>
</evidence>
<dbReference type="SUPFAM" id="SSF48464">
    <property type="entry name" value="ENTH/VHS domain"/>
    <property type="match status" value="1"/>
</dbReference>
<evidence type="ECO:0000256" key="6">
    <source>
        <dbReference type="ARBA" id="ARBA00022927"/>
    </source>
</evidence>
<dbReference type="FunFam" id="2.30.30.40:FF:000072">
    <property type="entry name" value="Unconventional Myosin IB"/>
    <property type="match status" value="1"/>
</dbReference>
<evidence type="ECO:0000256" key="5">
    <source>
        <dbReference type="ARBA" id="ARBA00022753"/>
    </source>
</evidence>
<name>A0A9P1I6A4_9PELO</name>
<organism evidence="11 12">
    <name type="scientific">Caenorhabditis angaria</name>
    <dbReference type="NCBI Taxonomy" id="860376"/>
    <lineage>
        <taxon>Eukaryota</taxon>
        <taxon>Metazoa</taxon>
        <taxon>Ecdysozoa</taxon>
        <taxon>Nematoda</taxon>
        <taxon>Chromadorea</taxon>
        <taxon>Rhabditida</taxon>
        <taxon>Rhabditina</taxon>
        <taxon>Rhabditomorpha</taxon>
        <taxon>Rhabditoidea</taxon>
        <taxon>Rhabditidae</taxon>
        <taxon>Peloderinae</taxon>
        <taxon>Caenorhabditis</taxon>
    </lineage>
</organism>
<evidence type="ECO:0000259" key="10">
    <source>
        <dbReference type="PROSITE" id="PS50179"/>
    </source>
</evidence>
<evidence type="ECO:0000256" key="1">
    <source>
        <dbReference type="ARBA" id="ARBA00004177"/>
    </source>
</evidence>
<keyword evidence="4" id="KW-0813">Transport</keyword>
<dbReference type="PANTHER" id="PTHR45929">
    <property type="entry name" value="JAK PATHWAY SIGNAL TRANSDUCTION ADAPTOR MOLECULE"/>
    <property type="match status" value="1"/>
</dbReference>
<dbReference type="InterPro" id="IPR001452">
    <property type="entry name" value="SH3_domain"/>
</dbReference>
<evidence type="ECO:0008006" key="13">
    <source>
        <dbReference type="Google" id="ProtNLM"/>
    </source>
</evidence>
<feature type="compositionally biased region" description="Polar residues" evidence="8">
    <location>
        <begin position="214"/>
        <end position="242"/>
    </location>
</feature>
<keyword evidence="3 7" id="KW-0728">SH3 domain</keyword>
<dbReference type="PROSITE" id="PS50330">
    <property type="entry name" value="UIM"/>
    <property type="match status" value="1"/>
</dbReference>
<feature type="region of interest" description="Disordered" evidence="8">
    <location>
        <begin position="1"/>
        <end position="21"/>
    </location>
</feature>
<dbReference type="InterPro" id="IPR008942">
    <property type="entry name" value="ENTH_VHS"/>
</dbReference>
<dbReference type="InterPro" id="IPR036028">
    <property type="entry name" value="SH3-like_dom_sf"/>
</dbReference>
<dbReference type="GO" id="GO:0035091">
    <property type="term" value="F:phosphatidylinositol binding"/>
    <property type="evidence" value="ECO:0007669"/>
    <property type="project" value="InterPro"/>
</dbReference>
<feature type="region of interest" description="Disordered" evidence="8">
    <location>
        <begin position="451"/>
        <end position="479"/>
    </location>
</feature>
<dbReference type="AlphaFoldDB" id="A0A9P1I6A4"/>
<comment type="caution">
    <text evidence="11">The sequence shown here is derived from an EMBL/GenBank/DDBJ whole genome shotgun (WGS) entry which is preliminary data.</text>
</comment>
<dbReference type="PROSITE" id="PS50179">
    <property type="entry name" value="VHS"/>
    <property type="match status" value="1"/>
</dbReference>
<dbReference type="EMBL" id="CANHGI010000001">
    <property type="protein sequence ID" value="CAI5439278.1"/>
    <property type="molecule type" value="Genomic_DNA"/>
</dbReference>
<dbReference type="CDD" id="cd03568">
    <property type="entry name" value="VHS_STAM"/>
    <property type="match status" value="1"/>
</dbReference>
<accession>A0A9P1I6A4</accession>
<proteinExistence type="inferred from homology"/>
<dbReference type="SMART" id="SM00326">
    <property type="entry name" value="SH3"/>
    <property type="match status" value="1"/>
</dbReference>
<comment type="subcellular location">
    <subcellularLocation>
        <location evidence="1">Endosome</location>
    </subcellularLocation>
</comment>
<dbReference type="GO" id="GO:0043328">
    <property type="term" value="P:protein transport to vacuole involved in ubiquitin-dependent protein catabolic process via the multivesicular body sorting pathway"/>
    <property type="evidence" value="ECO:0007669"/>
    <property type="project" value="TreeGrafter"/>
</dbReference>
<dbReference type="GO" id="GO:0033565">
    <property type="term" value="C:ESCRT-0 complex"/>
    <property type="evidence" value="ECO:0007669"/>
    <property type="project" value="TreeGrafter"/>
</dbReference>
<dbReference type="Pfam" id="PF00018">
    <property type="entry name" value="SH3_1"/>
    <property type="match status" value="1"/>
</dbReference>
<keyword evidence="6" id="KW-0653">Protein transport</keyword>
<evidence type="ECO:0000256" key="2">
    <source>
        <dbReference type="ARBA" id="ARBA00009666"/>
    </source>
</evidence>
<feature type="domain" description="VHS" evidence="10">
    <location>
        <begin position="34"/>
        <end position="162"/>
    </location>
</feature>
<dbReference type="InterPro" id="IPR003903">
    <property type="entry name" value="UIM_dom"/>
</dbReference>
<evidence type="ECO:0000256" key="8">
    <source>
        <dbReference type="SAM" id="MobiDB-lite"/>
    </source>
</evidence>
<evidence type="ECO:0000256" key="4">
    <source>
        <dbReference type="ARBA" id="ARBA00022448"/>
    </source>
</evidence>
<feature type="domain" description="SH3" evidence="9">
    <location>
        <begin position="242"/>
        <end position="301"/>
    </location>
</feature>
<dbReference type="Gene3D" id="1.25.40.90">
    <property type="match status" value="1"/>
</dbReference>
<keyword evidence="5" id="KW-0967">Endosome</keyword>
<dbReference type="Proteomes" id="UP001152747">
    <property type="component" value="Unassembled WGS sequence"/>
</dbReference>
<dbReference type="OrthoDB" id="10068368at2759"/>
<dbReference type="InterPro" id="IPR050670">
    <property type="entry name" value="STAM"/>
</dbReference>
<dbReference type="Gene3D" id="1.20.5.1940">
    <property type="match status" value="1"/>
</dbReference>
<sequence>MAFQIPPTMFSTNTKSSKKEGPKMMSYDEILEKITAPTLTTENWDGILTFCDKINGDLEGAKTGLKSLKKRLNNRDPHVVLMAISVLDSCWSNCGDRFRKEVSSSQFINELKALATNSQRLVAEKTRVSIQKWVDNECKNEPSLSLIISLYRNLKEDGYSFEINEPGKKKPIDSKYANDPNYVATAQEEDEIAKAIAASLADAEKQEKLKKNTQSLYPSAGGPSNSNSATNLGPTQNAQNSSVERKVRALYDFEAAESNELSFVAGDLIVITDESNPHWWTGRIGTQQGLFPSSFVTADLDENKIANKTSGDASSKNAGEIDAQINEAILVKCLNVLHECDPTGERADPVELAQLEAASYAQGPLIDAQLASIDRQTNSLAQVDIAIRDVLALYDDAIQKGGGYYPPPQQVPQYPPNYPPQQHYAAPGAQNYAAAPQNYPAAPGAQNLAYAASPQVQNSNPQQQYYQQQQQQNWQPQQF</sequence>
<gene>
    <name evidence="11" type="ORF">CAMP_LOCUS1915</name>
</gene>
<dbReference type="PROSITE" id="PS50002">
    <property type="entry name" value="SH3"/>
    <property type="match status" value="1"/>
</dbReference>
<dbReference type="SMART" id="SM00288">
    <property type="entry name" value="VHS"/>
    <property type="match status" value="1"/>
</dbReference>
<evidence type="ECO:0000256" key="7">
    <source>
        <dbReference type="PROSITE-ProRule" id="PRU00192"/>
    </source>
</evidence>
<dbReference type="GO" id="GO:0043130">
    <property type="term" value="F:ubiquitin binding"/>
    <property type="evidence" value="ECO:0007669"/>
    <property type="project" value="InterPro"/>
</dbReference>
<protein>
    <recommendedName>
        <fullName evidence="13">Signal transducing adapter molecule 1</fullName>
    </recommendedName>
</protein>
<dbReference type="Pfam" id="PF00790">
    <property type="entry name" value="VHS"/>
    <property type="match status" value="1"/>
</dbReference>
<dbReference type="PANTHER" id="PTHR45929:SF3">
    <property type="entry name" value="JAK PATHWAY SIGNAL TRANSDUCTION ADAPTOR MOLECULE"/>
    <property type="match status" value="1"/>
</dbReference>
<dbReference type="PRINTS" id="PR00452">
    <property type="entry name" value="SH3DOMAIN"/>
</dbReference>
<dbReference type="CDD" id="cd21388">
    <property type="entry name" value="GAT_STAM"/>
    <property type="match status" value="1"/>
</dbReference>
<evidence type="ECO:0000259" key="9">
    <source>
        <dbReference type="PROSITE" id="PS50002"/>
    </source>
</evidence>
<dbReference type="SUPFAM" id="SSF50044">
    <property type="entry name" value="SH3-domain"/>
    <property type="match status" value="1"/>
</dbReference>
<comment type="similarity">
    <text evidence="2">Belongs to the STAM family.</text>
</comment>
<reference evidence="11" key="1">
    <citation type="submission" date="2022-11" db="EMBL/GenBank/DDBJ databases">
        <authorList>
            <person name="Kikuchi T."/>
        </authorList>
    </citation>
    <scope>NUCLEOTIDE SEQUENCE</scope>
    <source>
        <strain evidence="11">PS1010</strain>
    </source>
</reference>
<dbReference type="InterPro" id="IPR002014">
    <property type="entry name" value="VHS_dom"/>
</dbReference>
<feature type="region of interest" description="Disordered" evidence="8">
    <location>
        <begin position="214"/>
        <end position="243"/>
    </location>
</feature>
<evidence type="ECO:0000313" key="12">
    <source>
        <dbReference type="Proteomes" id="UP001152747"/>
    </source>
</evidence>
<dbReference type="PRINTS" id="PR00499">
    <property type="entry name" value="P67PHOX"/>
</dbReference>
<dbReference type="Gene3D" id="2.30.30.40">
    <property type="entry name" value="SH3 Domains"/>
    <property type="match status" value="1"/>
</dbReference>
<keyword evidence="12" id="KW-1185">Reference proteome</keyword>